<dbReference type="InterPro" id="IPR006674">
    <property type="entry name" value="HD_domain"/>
</dbReference>
<sequence>MDRDFLLQVTQKQLTPQRWEHTLRVAETAVALAEREGSEPQKADIAGILHDYCKFWSEEHLRSWIEKYKLPQDLLHHHKELWHGPVGAEVARVELGIEDEDILNAIRYHTSGRPHMSKLEKIIYLADYIEPGRRFPGVGEVRELAQYDLDQAVLKAMNNSIIFLIERKQKVYPLTLLARNDMLDQVVQKD</sequence>
<dbReference type="AlphaFoldDB" id="A0A4R3L596"/>
<keyword evidence="3" id="KW-0547">Nucleotide-binding</keyword>
<dbReference type="Proteomes" id="UP000294937">
    <property type="component" value="Unassembled WGS sequence"/>
</dbReference>
<dbReference type="PROSITE" id="PS51831">
    <property type="entry name" value="HD"/>
    <property type="match status" value="1"/>
</dbReference>
<dbReference type="EMBL" id="SMAG01000003">
    <property type="protein sequence ID" value="TCS94799.1"/>
    <property type="molecule type" value="Genomic_DNA"/>
</dbReference>
<dbReference type="NCBIfam" id="TIGR00488">
    <property type="entry name" value="bis(5'-nucleosyl)-tetraphosphatase (symmetrical) YqeK"/>
    <property type="match status" value="1"/>
</dbReference>
<gene>
    <name evidence="8" type="ORF">EDD58_103221</name>
</gene>
<evidence type="ECO:0000256" key="3">
    <source>
        <dbReference type="ARBA" id="ARBA00022741"/>
    </source>
</evidence>
<dbReference type="GO" id="GO:0046872">
    <property type="term" value="F:metal ion binding"/>
    <property type="evidence" value="ECO:0007669"/>
    <property type="project" value="UniProtKB-KW"/>
</dbReference>
<evidence type="ECO:0000313" key="8">
    <source>
        <dbReference type="EMBL" id="TCS94799.1"/>
    </source>
</evidence>
<accession>A0A4R3L596</accession>
<evidence type="ECO:0000259" key="7">
    <source>
        <dbReference type="PROSITE" id="PS51831"/>
    </source>
</evidence>
<dbReference type="PANTHER" id="PTHR35795">
    <property type="entry name" value="SLR1885 PROTEIN"/>
    <property type="match status" value="1"/>
</dbReference>
<keyword evidence="4 8" id="KW-0378">Hydrolase</keyword>
<dbReference type="GO" id="GO:0008803">
    <property type="term" value="F:bis(5'-nucleosyl)-tetraphosphatase (symmetrical) activity"/>
    <property type="evidence" value="ECO:0007669"/>
    <property type="project" value="UniProtKB-EC"/>
</dbReference>
<evidence type="ECO:0000256" key="2">
    <source>
        <dbReference type="ARBA" id="ARBA00022723"/>
    </source>
</evidence>
<keyword evidence="2" id="KW-0479">Metal-binding</keyword>
<dbReference type="Gene3D" id="1.10.3210.10">
    <property type="entry name" value="Hypothetical protein af1432"/>
    <property type="match status" value="1"/>
</dbReference>
<comment type="catalytic activity">
    <reaction evidence="6">
        <text>P(1),P(4)-bis(5'-adenosyl) tetraphosphate + H2O = 2 ADP + 2 H(+)</text>
        <dbReference type="Rhea" id="RHEA:24252"/>
        <dbReference type="ChEBI" id="CHEBI:15377"/>
        <dbReference type="ChEBI" id="CHEBI:15378"/>
        <dbReference type="ChEBI" id="CHEBI:58141"/>
        <dbReference type="ChEBI" id="CHEBI:456216"/>
        <dbReference type="EC" id="3.6.1.41"/>
    </reaction>
</comment>
<dbReference type="OrthoDB" id="9782134at2"/>
<keyword evidence="5" id="KW-0408">Iron</keyword>
<dbReference type="InterPro" id="IPR003607">
    <property type="entry name" value="HD/PDEase_dom"/>
</dbReference>
<dbReference type="Pfam" id="PF01966">
    <property type="entry name" value="HD"/>
    <property type="match status" value="1"/>
</dbReference>
<dbReference type="InterPro" id="IPR051094">
    <property type="entry name" value="Diverse_Catalytic_Enzymes"/>
</dbReference>
<dbReference type="PANTHER" id="PTHR35795:SF1">
    <property type="entry name" value="BIS(5'-NUCLEOSYL)-TETRAPHOSPHATASE, SYMMETRICAL"/>
    <property type="match status" value="1"/>
</dbReference>
<dbReference type="CDD" id="cd00077">
    <property type="entry name" value="HDc"/>
    <property type="match status" value="1"/>
</dbReference>
<dbReference type="SUPFAM" id="SSF109604">
    <property type="entry name" value="HD-domain/PDEase-like"/>
    <property type="match status" value="1"/>
</dbReference>
<dbReference type="SMART" id="SM00471">
    <property type="entry name" value="HDc"/>
    <property type="match status" value="1"/>
</dbReference>
<comment type="caution">
    <text evidence="8">The sequence shown here is derived from an EMBL/GenBank/DDBJ whole genome shotgun (WGS) entry which is preliminary data.</text>
</comment>
<feature type="domain" description="HD" evidence="7">
    <location>
        <begin position="18"/>
        <end position="132"/>
    </location>
</feature>
<evidence type="ECO:0000313" key="9">
    <source>
        <dbReference type="Proteomes" id="UP000294937"/>
    </source>
</evidence>
<name>A0A4R3L596_9BACL</name>
<evidence type="ECO:0000256" key="1">
    <source>
        <dbReference type="ARBA" id="ARBA00012506"/>
    </source>
</evidence>
<dbReference type="RefSeq" id="WP_131924183.1">
    <property type="nucleotide sequence ID" value="NZ_SMAG01000003.1"/>
</dbReference>
<proteinExistence type="predicted"/>
<evidence type="ECO:0000256" key="6">
    <source>
        <dbReference type="ARBA" id="ARBA00049417"/>
    </source>
</evidence>
<reference evidence="8 9" key="1">
    <citation type="submission" date="2019-03" db="EMBL/GenBank/DDBJ databases">
        <title>Genomic Encyclopedia of Type Strains, Phase IV (KMG-IV): sequencing the most valuable type-strain genomes for metagenomic binning, comparative biology and taxonomic classification.</title>
        <authorList>
            <person name="Goeker M."/>
        </authorList>
    </citation>
    <scope>NUCLEOTIDE SEQUENCE [LARGE SCALE GENOMIC DNA]</scope>
    <source>
        <strain evidence="8 9">DSM 45707</strain>
    </source>
</reference>
<keyword evidence="9" id="KW-1185">Reference proteome</keyword>
<evidence type="ECO:0000256" key="4">
    <source>
        <dbReference type="ARBA" id="ARBA00022801"/>
    </source>
</evidence>
<organism evidence="8 9">
    <name type="scientific">Hazenella coriacea</name>
    <dbReference type="NCBI Taxonomy" id="1179467"/>
    <lineage>
        <taxon>Bacteria</taxon>
        <taxon>Bacillati</taxon>
        <taxon>Bacillota</taxon>
        <taxon>Bacilli</taxon>
        <taxon>Bacillales</taxon>
        <taxon>Thermoactinomycetaceae</taxon>
        <taxon>Hazenella</taxon>
    </lineage>
</organism>
<dbReference type="InterPro" id="IPR005249">
    <property type="entry name" value="YqeK"/>
</dbReference>
<protein>
    <recommendedName>
        <fullName evidence="1">bis(5'-nucleosyl)-tetraphosphatase (symmetrical)</fullName>
        <ecNumber evidence="1">3.6.1.41</ecNumber>
    </recommendedName>
</protein>
<evidence type="ECO:0000256" key="5">
    <source>
        <dbReference type="ARBA" id="ARBA00023004"/>
    </source>
</evidence>
<dbReference type="EC" id="3.6.1.41" evidence="1"/>
<dbReference type="GO" id="GO:0000166">
    <property type="term" value="F:nucleotide binding"/>
    <property type="evidence" value="ECO:0007669"/>
    <property type="project" value="UniProtKB-KW"/>
</dbReference>